<dbReference type="Pfam" id="PF08543">
    <property type="entry name" value="Phos_pyr_kin"/>
    <property type="match status" value="2"/>
</dbReference>
<protein>
    <submittedName>
        <fullName evidence="3">Phosphomethylpyrimidine kinase-domain-containing protein</fullName>
    </submittedName>
</protein>
<feature type="domain" description="Pyridoxamine kinase/Phosphomethylpyrimidine kinase" evidence="2">
    <location>
        <begin position="260"/>
        <end position="335"/>
    </location>
</feature>
<dbReference type="InterPro" id="IPR016084">
    <property type="entry name" value="Haem_Oase-like_multi-hlx"/>
</dbReference>
<organism evidence="3 4">
    <name type="scientific">Lentinula lateritia</name>
    <dbReference type="NCBI Taxonomy" id="40482"/>
    <lineage>
        <taxon>Eukaryota</taxon>
        <taxon>Fungi</taxon>
        <taxon>Dikarya</taxon>
        <taxon>Basidiomycota</taxon>
        <taxon>Agaricomycotina</taxon>
        <taxon>Agaricomycetes</taxon>
        <taxon>Agaricomycetidae</taxon>
        <taxon>Agaricales</taxon>
        <taxon>Marasmiineae</taxon>
        <taxon>Omphalotaceae</taxon>
        <taxon>Lentinula</taxon>
    </lineage>
</organism>
<dbReference type="InterPro" id="IPR004399">
    <property type="entry name" value="HMP/HMP-P_kinase_dom"/>
</dbReference>
<dbReference type="CDD" id="cd19367">
    <property type="entry name" value="TenA_C_ScTHI20-like"/>
    <property type="match status" value="1"/>
</dbReference>
<feature type="domain" description="Pyridoxamine kinase/Phosphomethylpyrimidine kinase" evidence="2">
    <location>
        <begin position="26"/>
        <end position="216"/>
    </location>
</feature>
<dbReference type="SUPFAM" id="SSF53613">
    <property type="entry name" value="Ribokinase-like"/>
    <property type="match status" value="1"/>
</dbReference>
<dbReference type="Proteomes" id="UP001150217">
    <property type="component" value="Unassembled WGS sequence"/>
</dbReference>
<dbReference type="InterPro" id="IPR004305">
    <property type="entry name" value="Thiaminase-2/PQQC"/>
</dbReference>
<dbReference type="GO" id="GO:0016301">
    <property type="term" value="F:kinase activity"/>
    <property type="evidence" value="ECO:0007669"/>
    <property type="project" value="UniProtKB-KW"/>
</dbReference>
<name>A0ABQ8VGT0_9AGAR</name>
<dbReference type="CDD" id="cd01169">
    <property type="entry name" value="HMPP_kinase"/>
    <property type="match status" value="1"/>
</dbReference>
<evidence type="ECO:0000259" key="2">
    <source>
        <dbReference type="Pfam" id="PF08543"/>
    </source>
</evidence>
<dbReference type="PANTHER" id="PTHR20858:SF17">
    <property type="entry name" value="HYDROXYMETHYLPYRIMIDINE_PHOSPHOMETHYLPYRIMIDINE KINASE THI20-RELATED"/>
    <property type="match status" value="1"/>
</dbReference>
<evidence type="ECO:0000259" key="1">
    <source>
        <dbReference type="Pfam" id="PF03070"/>
    </source>
</evidence>
<proteinExistence type="predicted"/>
<dbReference type="PANTHER" id="PTHR20858">
    <property type="entry name" value="PHOSPHOMETHYLPYRIMIDINE KINASE"/>
    <property type="match status" value="1"/>
</dbReference>
<feature type="domain" description="Thiaminase-2/PQQC" evidence="1">
    <location>
        <begin position="366"/>
        <end position="577"/>
    </location>
</feature>
<gene>
    <name evidence="3" type="ORF">C8R41DRAFT_830572</name>
</gene>
<dbReference type="InterPro" id="IPR013749">
    <property type="entry name" value="PM/HMP-P_kinase-1"/>
</dbReference>
<dbReference type="Gene3D" id="3.40.1190.20">
    <property type="match status" value="1"/>
</dbReference>
<dbReference type="SUPFAM" id="SSF48613">
    <property type="entry name" value="Heme oxygenase-like"/>
    <property type="match status" value="1"/>
</dbReference>
<accession>A0ABQ8VGT0</accession>
<comment type="caution">
    <text evidence="3">The sequence shown here is derived from an EMBL/GenBank/DDBJ whole genome shotgun (WGS) entry which is preliminary data.</text>
</comment>
<reference evidence="3" key="1">
    <citation type="submission" date="2022-08" db="EMBL/GenBank/DDBJ databases">
        <title>A Global Phylogenomic Analysis of the Shiitake Genus Lentinula.</title>
        <authorList>
            <consortium name="DOE Joint Genome Institute"/>
            <person name="Sierra-Patev S."/>
            <person name="Min B."/>
            <person name="Naranjo-Ortiz M."/>
            <person name="Looney B."/>
            <person name="Konkel Z."/>
            <person name="Slot J.C."/>
            <person name="Sakamoto Y."/>
            <person name="Steenwyk J.L."/>
            <person name="Rokas A."/>
            <person name="Carro J."/>
            <person name="Camarero S."/>
            <person name="Ferreira P."/>
            <person name="Molpeceres G."/>
            <person name="Ruiz-Duenas F.J."/>
            <person name="Serrano A."/>
            <person name="Henrissat B."/>
            <person name="Drula E."/>
            <person name="Hughes K.W."/>
            <person name="Mata J.L."/>
            <person name="Ishikawa N.K."/>
            <person name="Vargas-Isla R."/>
            <person name="Ushijima S."/>
            <person name="Smith C.A."/>
            <person name="Ahrendt S."/>
            <person name="Andreopoulos W."/>
            <person name="He G."/>
            <person name="Labutti K."/>
            <person name="Lipzen A."/>
            <person name="Ng V."/>
            <person name="Riley R."/>
            <person name="Sandor L."/>
            <person name="Barry K."/>
            <person name="Martinez A.T."/>
            <person name="Xiao Y."/>
            <person name="Gibbons J.G."/>
            <person name="Terashima K."/>
            <person name="Grigoriev I.V."/>
            <person name="Hibbett D.S."/>
        </authorList>
    </citation>
    <scope>NUCLEOTIDE SEQUENCE</scope>
    <source>
        <strain evidence="3">RHP3577 ss4</strain>
    </source>
</reference>
<evidence type="ECO:0000313" key="4">
    <source>
        <dbReference type="Proteomes" id="UP001150217"/>
    </source>
</evidence>
<dbReference type="InterPro" id="IPR029056">
    <property type="entry name" value="Ribokinase-like"/>
</dbReference>
<evidence type="ECO:0000313" key="3">
    <source>
        <dbReference type="EMBL" id="KAJ4493303.1"/>
    </source>
</evidence>
<dbReference type="EMBL" id="JANVFT010000035">
    <property type="protein sequence ID" value="KAJ4493303.1"/>
    <property type="molecule type" value="Genomic_DNA"/>
</dbReference>
<keyword evidence="3" id="KW-0808">Transferase</keyword>
<dbReference type="Gene3D" id="1.20.910.10">
    <property type="entry name" value="Heme oxygenase-like"/>
    <property type="match status" value="1"/>
</dbReference>
<keyword evidence="3" id="KW-0418">Kinase</keyword>
<keyword evidence="4" id="KW-1185">Reference proteome</keyword>
<dbReference type="Pfam" id="PF03070">
    <property type="entry name" value="TENA_THI-4"/>
    <property type="match status" value="1"/>
</dbReference>
<sequence length="579" mass="62428">MNQSILLPVMTEPTTQPAILTIAGSDSSGGAGIQADLKTFAAHGCYGTSAITALTAQNTTGVQDVLPSPPEFLQKQVTSVLSDIDIKAIKTGMLFDGNNVRAAISALKSHYSISSDVGGNIPPLVCDPVCVSTSGHTLLDPSAIDVIIEELFPLAVLVTPNKAEAELILSHRQSSAATSRSIESLEDMLLAAEDLLCLGSKAVLLKGGHLTVSAEDVSRVASSYPNLEIVRDGIILNGENMEILKVNSSLAGAQLVVDVLHEILANGQKQTTILCRPRIESTNTHGTGCTLSAAIAAELALSSTLTNAVRRAVQYTYRGIATANSAIGHGHGPLNHFHSMTELVVPKITPTNPYPLTTLLIRRSARVWKAYVEHEFVKLLGKGTLPQKNFIHFIKQDYLYLKYYGRAYALLAAKFNSFPAIDSATQIVLNVLREVNTHETFCASFGITKDELARTPESPATAAYGGYLIDVALRGDATLLLMALLACLLGYGEVGLWLEKNAQPGNGGWVILQGNPYLRWIEDYAGENYQRAVALGLETIEARATMDPPSLSRFAEWYAVWERCTELEKGFWDMAMNLS</sequence>